<dbReference type="CDD" id="cd01948">
    <property type="entry name" value="EAL"/>
    <property type="match status" value="1"/>
</dbReference>
<dbReference type="InterPro" id="IPR043128">
    <property type="entry name" value="Rev_trsase/Diguanyl_cyclase"/>
</dbReference>
<dbReference type="SUPFAM" id="SSF55073">
    <property type="entry name" value="Nucleotide cyclase"/>
    <property type="match status" value="1"/>
</dbReference>
<dbReference type="EMBL" id="BMXR01000005">
    <property type="protein sequence ID" value="GGX56224.1"/>
    <property type="molecule type" value="Genomic_DNA"/>
</dbReference>
<dbReference type="NCBIfam" id="TIGR00254">
    <property type="entry name" value="GGDEF"/>
    <property type="match status" value="1"/>
</dbReference>
<dbReference type="PROSITE" id="PS50887">
    <property type="entry name" value="GGDEF"/>
    <property type="match status" value="1"/>
</dbReference>
<dbReference type="Proteomes" id="UP000626148">
    <property type="component" value="Unassembled WGS sequence"/>
</dbReference>
<keyword evidence="5" id="KW-1185">Reference proteome</keyword>
<evidence type="ECO:0000313" key="5">
    <source>
        <dbReference type="Proteomes" id="UP000626148"/>
    </source>
</evidence>
<evidence type="ECO:0000259" key="2">
    <source>
        <dbReference type="PROSITE" id="PS50883"/>
    </source>
</evidence>
<gene>
    <name evidence="4" type="ORF">GCM10007392_25020</name>
</gene>
<dbReference type="PROSITE" id="PS50883">
    <property type="entry name" value="EAL"/>
    <property type="match status" value="1"/>
</dbReference>
<dbReference type="Gene3D" id="3.30.450.20">
    <property type="entry name" value="PAS domain"/>
    <property type="match status" value="1"/>
</dbReference>
<evidence type="ECO:0000313" key="4">
    <source>
        <dbReference type="EMBL" id="GGX56224.1"/>
    </source>
</evidence>
<reference evidence="4" key="1">
    <citation type="journal article" date="2014" name="Int. J. Syst. Evol. Microbiol.">
        <title>Complete genome sequence of Corynebacterium casei LMG S-19264T (=DSM 44701T), isolated from a smear-ripened cheese.</title>
        <authorList>
            <consortium name="US DOE Joint Genome Institute (JGI-PGF)"/>
            <person name="Walter F."/>
            <person name="Albersmeier A."/>
            <person name="Kalinowski J."/>
            <person name="Ruckert C."/>
        </authorList>
    </citation>
    <scope>NUCLEOTIDE SEQUENCE</scope>
    <source>
        <strain evidence="4">KCTC 22169</strain>
    </source>
</reference>
<dbReference type="Pfam" id="PF08448">
    <property type="entry name" value="PAS_4"/>
    <property type="match status" value="1"/>
</dbReference>
<dbReference type="CDD" id="cd01949">
    <property type="entry name" value="GGDEF"/>
    <property type="match status" value="1"/>
</dbReference>
<dbReference type="InterPro" id="IPR035965">
    <property type="entry name" value="PAS-like_dom_sf"/>
</dbReference>
<feature type="domain" description="PAC" evidence="1">
    <location>
        <begin position="145"/>
        <end position="197"/>
    </location>
</feature>
<comment type="caution">
    <text evidence="4">The sequence shown here is derived from an EMBL/GenBank/DDBJ whole genome shotgun (WGS) entry which is preliminary data.</text>
</comment>
<dbReference type="InterPro" id="IPR001633">
    <property type="entry name" value="EAL_dom"/>
</dbReference>
<dbReference type="PROSITE" id="PS50113">
    <property type="entry name" value="PAC"/>
    <property type="match status" value="1"/>
</dbReference>
<proteinExistence type="predicted"/>
<evidence type="ECO:0000259" key="1">
    <source>
        <dbReference type="PROSITE" id="PS50113"/>
    </source>
</evidence>
<dbReference type="InterPro" id="IPR013656">
    <property type="entry name" value="PAS_4"/>
</dbReference>
<dbReference type="InterPro" id="IPR000014">
    <property type="entry name" value="PAS"/>
</dbReference>
<dbReference type="Gene3D" id="3.20.20.450">
    <property type="entry name" value="EAL domain"/>
    <property type="match status" value="1"/>
</dbReference>
<dbReference type="SMART" id="SM00052">
    <property type="entry name" value="EAL"/>
    <property type="match status" value="1"/>
</dbReference>
<dbReference type="PANTHER" id="PTHR44757">
    <property type="entry name" value="DIGUANYLATE CYCLASE DGCP"/>
    <property type="match status" value="1"/>
</dbReference>
<dbReference type="CDD" id="cd00130">
    <property type="entry name" value="PAS"/>
    <property type="match status" value="1"/>
</dbReference>
<dbReference type="Pfam" id="PF00563">
    <property type="entry name" value="EAL"/>
    <property type="match status" value="1"/>
</dbReference>
<dbReference type="SUPFAM" id="SSF55785">
    <property type="entry name" value="PYP-like sensor domain (PAS domain)"/>
    <property type="match status" value="1"/>
</dbReference>
<dbReference type="InterPro" id="IPR000700">
    <property type="entry name" value="PAS-assoc_C"/>
</dbReference>
<dbReference type="InterPro" id="IPR035919">
    <property type="entry name" value="EAL_sf"/>
</dbReference>
<feature type="domain" description="GGDEF" evidence="3">
    <location>
        <begin position="225"/>
        <end position="360"/>
    </location>
</feature>
<dbReference type="InterPro" id="IPR029787">
    <property type="entry name" value="Nucleotide_cyclase"/>
</dbReference>
<dbReference type="SMART" id="SM00267">
    <property type="entry name" value="GGDEF"/>
    <property type="match status" value="1"/>
</dbReference>
<dbReference type="AlphaFoldDB" id="A0A918K9S1"/>
<dbReference type="Gene3D" id="3.30.70.270">
    <property type="match status" value="1"/>
</dbReference>
<reference evidence="4" key="2">
    <citation type="submission" date="2020-09" db="EMBL/GenBank/DDBJ databases">
        <authorList>
            <person name="Sun Q."/>
            <person name="Kim S."/>
        </authorList>
    </citation>
    <scope>NUCLEOTIDE SEQUENCE</scope>
    <source>
        <strain evidence="4">KCTC 22169</strain>
    </source>
</reference>
<dbReference type="InterPro" id="IPR000160">
    <property type="entry name" value="GGDEF_dom"/>
</dbReference>
<dbReference type="PANTHER" id="PTHR44757:SF2">
    <property type="entry name" value="BIOFILM ARCHITECTURE MAINTENANCE PROTEIN MBAA"/>
    <property type="match status" value="1"/>
</dbReference>
<protein>
    <submittedName>
        <fullName evidence="4">Uncharacterized protein</fullName>
    </submittedName>
</protein>
<evidence type="ECO:0000259" key="3">
    <source>
        <dbReference type="PROSITE" id="PS50887"/>
    </source>
</evidence>
<organism evidence="4 5">
    <name type="scientific">Saccharospirillum salsuginis</name>
    <dbReference type="NCBI Taxonomy" id="418750"/>
    <lineage>
        <taxon>Bacteria</taxon>
        <taxon>Pseudomonadati</taxon>
        <taxon>Pseudomonadota</taxon>
        <taxon>Gammaproteobacteria</taxon>
        <taxon>Oceanospirillales</taxon>
        <taxon>Saccharospirillaceae</taxon>
        <taxon>Saccharospirillum</taxon>
    </lineage>
</organism>
<sequence>MALGIWLFTLGLGPSGGVFGTLALFASFAMIIATIRVYASVALSIAQNDQKHLQNALIQAKDMLDTSKQLRDEHVLLQSLFQNLPFPTWLKDRFGRYLVVNDALQTQWCDGKSPKGETDADVLNPTLSEAFMAADEQALKTLKRQVLELKMDITGQEPRWYRIERHPLVGEDRNPVGVLGFAIDITAYKAVDEELRAGQWVDPVTEFSNQQGLRRFMDDDTAYEDDLWCLHIDIDHFKVLNDSMGNDAGDQLLGQLAKRVEHLSAEEDFLARTGADEFVLFWYAHPNPAEDDRPERLEDLHNQLKQPFAIGDSSYSFTVSIGAAKAPHHGHSPSELHQNAGVALFNAKKRGRNQIHWYHTDYEDQAQRRLNKAQTLKRALEQQDLEIHLQPRIDCRTGEIQALESLVRLKADQGDLIYPGHFMELAEHNGSVRELDRWVLEQTLMLIARQLNEGAHPMMIGVNLSVQSINDDTLRYLKAWYDRKPDTLQYLEIEITEHHLPEANGGFRDQLERLSSLGITLALDDFGSGYANLSRLPDLPFQVIKLDRSFIHDLPRYDKQMAVVKAVIDLCQSLSIEVVAEGVETEEELNAVAGLGCYSIQGFVYAKPRPLSEAIEWFEQRRLARQ</sequence>
<name>A0A918K9S1_9GAMM</name>
<dbReference type="InterPro" id="IPR052155">
    <property type="entry name" value="Biofilm_reg_signaling"/>
</dbReference>
<dbReference type="SUPFAM" id="SSF141868">
    <property type="entry name" value="EAL domain-like"/>
    <property type="match status" value="1"/>
</dbReference>
<accession>A0A918K9S1</accession>
<feature type="domain" description="EAL" evidence="2">
    <location>
        <begin position="369"/>
        <end position="622"/>
    </location>
</feature>
<dbReference type="Pfam" id="PF00990">
    <property type="entry name" value="GGDEF"/>
    <property type="match status" value="1"/>
</dbReference>